<feature type="transmembrane region" description="Helical" evidence="14">
    <location>
        <begin position="308"/>
        <end position="329"/>
    </location>
</feature>
<dbReference type="InterPro" id="IPR002394">
    <property type="entry name" value="Nicotinic_acetylcholine_rcpt"/>
</dbReference>
<comment type="caution">
    <text evidence="17">The sequence shown here is derived from an EMBL/GenBank/DDBJ whole genome shotgun (WGS) entry which is preliminary data.</text>
</comment>
<comment type="subcellular location">
    <subcellularLocation>
        <location evidence="13">Synaptic cell membrane</location>
        <topology evidence="13">Multi-pass membrane protein</topology>
    </subcellularLocation>
</comment>
<keyword evidence="14" id="KW-0732">Signal</keyword>
<evidence type="ECO:0000256" key="14">
    <source>
        <dbReference type="RuleBase" id="RU000687"/>
    </source>
</evidence>
<dbReference type="InterPro" id="IPR006202">
    <property type="entry name" value="Neur_chan_lig-bd"/>
</dbReference>
<dbReference type="PRINTS" id="PR00252">
    <property type="entry name" value="NRIONCHANNEL"/>
</dbReference>
<dbReference type="SUPFAM" id="SSF90112">
    <property type="entry name" value="Neurotransmitter-gated ion-channel transmembrane pore"/>
    <property type="match status" value="1"/>
</dbReference>
<evidence type="ECO:0000256" key="5">
    <source>
        <dbReference type="ARBA" id="ARBA00023018"/>
    </source>
</evidence>
<sequence length="562" mass="64377">MLILSLYLILAPIHGAECVNRAAEYLVQKVENKSAYSPLIRPVSNAEEVLTVYMGFRLSEVIKVDDREELVTTRLWLEYEWKDIHLTWDPQEFDNIQFVYLPYDLIWLPDIVLFDDAKGKYNFQTNSNAKVFFDGTVKLTVPGVFKSVCIIDVEFFPYDVQLCGMKFGSLTYDSRQVEIRHLLQRQLPTLKGRVFIDMAVDLRDFHPSVEFDLMSASVYTFPDGDNTEASILKVEYKLKRKTFFFTLNLMLPCVAISFLSALIFYLPSESKEKISLSISILLSLILFVLLVAETIPSTSLVVPLIGKYLLFTIAMVTLSIILTVVILNIHFRSGETHRMSPWTRKVFLEILPRIMGFSIDESSDKRIGWLEYFIIKFMNWRKKPKNTENHSKHSIDMNQGVLINENAMEQLDSVVYFDDGHSEFRNFSSSPISPSLERLKLPKLVPQLKIQTQNTVNGLDYIAGHFKDVDFQSSTLTGGSRIIAADAQVEDDWRLVAMLLDRLFLCLFFVACVLSSTSIILRAPTLYDNGVPLLANNLPSVVNVTYLQKENNVTFSFELQNF</sequence>
<dbReference type="Pfam" id="PF02932">
    <property type="entry name" value="Neur_chan_memb"/>
    <property type="match status" value="1"/>
</dbReference>
<proteinExistence type="inferred from homology"/>
<evidence type="ECO:0000256" key="6">
    <source>
        <dbReference type="ARBA" id="ARBA00023065"/>
    </source>
</evidence>
<evidence type="ECO:0000256" key="1">
    <source>
        <dbReference type="ARBA" id="ARBA00022448"/>
    </source>
</evidence>
<dbReference type="InterPro" id="IPR006201">
    <property type="entry name" value="Neur_channel"/>
</dbReference>
<keyword evidence="6 14" id="KW-0406">Ion transport</keyword>
<protein>
    <submittedName>
        <fullName evidence="17">Uncharacterized protein</fullName>
    </submittedName>
</protein>
<feature type="domain" description="Neurotransmitter-gated ion-channel transmembrane" evidence="16">
    <location>
        <begin position="250"/>
        <end position="518"/>
    </location>
</feature>
<dbReference type="Gene3D" id="1.20.58.390">
    <property type="entry name" value="Neurotransmitter-gated ion-channel transmembrane domain"/>
    <property type="match status" value="2"/>
</dbReference>
<keyword evidence="5" id="KW-0770">Synapse</keyword>
<dbReference type="PROSITE" id="PS00236">
    <property type="entry name" value="NEUROTR_ION_CHANNEL"/>
    <property type="match status" value="1"/>
</dbReference>
<dbReference type="InterPro" id="IPR036719">
    <property type="entry name" value="Neuro-gated_channel_TM_sf"/>
</dbReference>
<evidence type="ECO:0000256" key="2">
    <source>
        <dbReference type="ARBA" id="ARBA00022475"/>
    </source>
</evidence>
<gene>
    <name evidence="17" type="ORF">Ciccas_006994</name>
</gene>
<keyword evidence="1 14" id="KW-0813">Transport</keyword>
<dbReference type="FunFam" id="2.70.170.10:FF:000028">
    <property type="entry name" value="AcetylCholine Receptor"/>
    <property type="match status" value="1"/>
</dbReference>
<evidence type="ECO:0000256" key="10">
    <source>
        <dbReference type="ARBA" id="ARBA00023180"/>
    </source>
</evidence>
<evidence type="ECO:0000256" key="12">
    <source>
        <dbReference type="ARBA" id="ARBA00023303"/>
    </source>
</evidence>
<feature type="domain" description="Neurotransmitter-gated ion-channel ligand-binding" evidence="15">
    <location>
        <begin position="32"/>
        <end position="241"/>
    </location>
</feature>
<dbReference type="Pfam" id="PF02931">
    <property type="entry name" value="Neur_chan_LBD"/>
    <property type="match status" value="1"/>
</dbReference>
<dbReference type="CDD" id="cd19064">
    <property type="entry name" value="LGIC_TM_nAChR"/>
    <property type="match status" value="1"/>
</dbReference>
<evidence type="ECO:0000256" key="7">
    <source>
        <dbReference type="ARBA" id="ARBA00023136"/>
    </source>
</evidence>
<dbReference type="GO" id="GO:0097060">
    <property type="term" value="C:synaptic membrane"/>
    <property type="evidence" value="ECO:0007669"/>
    <property type="project" value="UniProtKB-SubCell"/>
</dbReference>
<dbReference type="InterPro" id="IPR038050">
    <property type="entry name" value="Neuro_actylchol_rec"/>
</dbReference>
<keyword evidence="9" id="KW-0675">Receptor</keyword>
<dbReference type="InterPro" id="IPR018000">
    <property type="entry name" value="Neurotransmitter_ion_chnl_CS"/>
</dbReference>
<keyword evidence="10" id="KW-0325">Glycoprotein</keyword>
<evidence type="ECO:0000256" key="4">
    <source>
        <dbReference type="ARBA" id="ARBA00022989"/>
    </source>
</evidence>
<keyword evidence="2" id="KW-1003">Cell membrane</keyword>
<evidence type="ECO:0000313" key="18">
    <source>
        <dbReference type="Proteomes" id="UP001626550"/>
    </source>
</evidence>
<evidence type="ECO:0000256" key="13">
    <source>
        <dbReference type="ARBA" id="ARBA00034099"/>
    </source>
</evidence>
<keyword evidence="11" id="KW-1071">Ligand-gated ion channel</keyword>
<dbReference type="InterPro" id="IPR006029">
    <property type="entry name" value="Neurotrans-gated_channel_TM"/>
</dbReference>
<dbReference type="Gene3D" id="2.70.170.10">
    <property type="entry name" value="Neurotransmitter-gated ion-channel ligand-binding domain"/>
    <property type="match status" value="1"/>
</dbReference>
<evidence type="ECO:0000256" key="9">
    <source>
        <dbReference type="ARBA" id="ARBA00023170"/>
    </source>
</evidence>
<evidence type="ECO:0000256" key="3">
    <source>
        <dbReference type="ARBA" id="ARBA00022692"/>
    </source>
</evidence>
<evidence type="ECO:0000256" key="8">
    <source>
        <dbReference type="ARBA" id="ARBA00023157"/>
    </source>
</evidence>
<comment type="similarity">
    <text evidence="14">Belongs to the ligand-gated ion channel (TC 1.A.9) family.</text>
</comment>
<dbReference type="EMBL" id="JBJKFK010001016">
    <property type="protein sequence ID" value="KAL3314384.1"/>
    <property type="molecule type" value="Genomic_DNA"/>
</dbReference>
<keyword evidence="7 14" id="KW-0472">Membrane</keyword>
<evidence type="ECO:0000313" key="17">
    <source>
        <dbReference type="EMBL" id="KAL3314384.1"/>
    </source>
</evidence>
<dbReference type="Proteomes" id="UP001626550">
    <property type="component" value="Unassembled WGS sequence"/>
</dbReference>
<feature type="signal peptide" evidence="14">
    <location>
        <begin position="1"/>
        <end position="18"/>
    </location>
</feature>
<dbReference type="InterPro" id="IPR036734">
    <property type="entry name" value="Neur_chan_lig-bd_sf"/>
</dbReference>
<dbReference type="FunFam" id="1.20.58.390:FF:000001">
    <property type="entry name" value="Neuronal nicotinic acetylcholine receptor subunit 3"/>
    <property type="match status" value="1"/>
</dbReference>
<evidence type="ECO:0000259" key="15">
    <source>
        <dbReference type="Pfam" id="PF02931"/>
    </source>
</evidence>
<dbReference type="PRINTS" id="PR00254">
    <property type="entry name" value="NICOTINICR"/>
</dbReference>
<evidence type="ECO:0000256" key="11">
    <source>
        <dbReference type="ARBA" id="ARBA00023286"/>
    </source>
</evidence>
<feature type="chain" id="PRO_5044526558" evidence="14">
    <location>
        <begin position="19"/>
        <end position="562"/>
    </location>
</feature>
<name>A0ABD2Q462_9PLAT</name>
<accession>A0ABD2Q462</accession>
<reference evidence="17 18" key="1">
    <citation type="submission" date="2024-11" db="EMBL/GenBank/DDBJ databases">
        <title>Adaptive evolution of stress response genes in parasites aligns with host niche diversity.</title>
        <authorList>
            <person name="Hahn C."/>
            <person name="Resl P."/>
        </authorList>
    </citation>
    <scope>NUCLEOTIDE SEQUENCE [LARGE SCALE GENOMIC DNA]</scope>
    <source>
        <strain evidence="17">EGGRZ-B1_66</strain>
        <tissue evidence="17">Body</tissue>
    </source>
</reference>
<dbReference type="PANTHER" id="PTHR18945">
    <property type="entry name" value="NEUROTRANSMITTER GATED ION CHANNEL"/>
    <property type="match status" value="1"/>
</dbReference>
<evidence type="ECO:0000259" key="16">
    <source>
        <dbReference type="Pfam" id="PF02932"/>
    </source>
</evidence>
<keyword evidence="3 14" id="KW-0812">Transmembrane</keyword>
<dbReference type="GO" id="GO:0034220">
    <property type="term" value="P:monoatomic ion transmembrane transport"/>
    <property type="evidence" value="ECO:0007669"/>
    <property type="project" value="UniProtKB-KW"/>
</dbReference>
<feature type="transmembrane region" description="Helical" evidence="14">
    <location>
        <begin position="243"/>
        <end position="266"/>
    </location>
</feature>
<keyword evidence="12 14" id="KW-0407">Ion channel</keyword>
<keyword evidence="18" id="KW-1185">Reference proteome</keyword>
<feature type="transmembrane region" description="Helical" evidence="14">
    <location>
        <begin position="278"/>
        <end position="296"/>
    </location>
</feature>
<keyword evidence="4 14" id="KW-1133">Transmembrane helix</keyword>
<organism evidence="17 18">
    <name type="scientific">Cichlidogyrus casuarinus</name>
    <dbReference type="NCBI Taxonomy" id="1844966"/>
    <lineage>
        <taxon>Eukaryota</taxon>
        <taxon>Metazoa</taxon>
        <taxon>Spiralia</taxon>
        <taxon>Lophotrochozoa</taxon>
        <taxon>Platyhelminthes</taxon>
        <taxon>Monogenea</taxon>
        <taxon>Monopisthocotylea</taxon>
        <taxon>Dactylogyridea</taxon>
        <taxon>Ancyrocephalidae</taxon>
        <taxon>Cichlidogyrus</taxon>
    </lineage>
</organism>
<keyword evidence="8" id="KW-1015">Disulfide bond</keyword>
<dbReference type="SUPFAM" id="SSF63712">
    <property type="entry name" value="Nicotinic receptor ligand binding domain-like"/>
    <property type="match status" value="1"/>
</dbReference>
<dbReference type="AlphaFoldDB" id="A0ABD2Q462"/>
<feature type="transmembrane region" description="Helical" evidence="14">
    <location>
        <begin position="503"/>
        <end position="523"/>
    </location>
</feature>